<sequence length="462" mass="50690">MLPILLGMDKLRLTDRTINVQAYLKATDNMGKGVIRLANTFTTDCILENTTSPHNQIIGARRLGCTNVVALTFEHSNLPRKPGHRTDVCPAPVPENERCALCGKTGVDASQPHECHPKCVLCGGPHVAGSRDCPRRYRQPAPSKPANLPAGQTRGRNRTPTRHHNGQRDITSVVGKETHERSTSRSRSGNRAGSPSRSRSRGRQSRSRSKGHRSRSRSKGRRSRSWSSGRRPAQQHTRQRQTTSTPPVLKLKGPQVSWASVVASPRTQNSSRNTESPIIAQLQSTIEQQNRTLAQLQQLVTQQQQEIQGNKCPQTTPTAATSADCEMSPASSETPEPDTHITQRPNSLITPTQASIVDLVDKALEQKLSAFTATITQTIEQSIMKHVSALEERNAKKLHELAMPYITQMQSIIAKHNRQVTKLNEGKHCKGVKLLSGRRGMPAAALSINPDSDDASTTSHDG</sequence>
<organism evidence="1 2">
    <name type="scientific">Dermacentor silvarum</name>
    <name type="common">Tick</name>
    <dbReference type="NCBI Taxonomy" id="543639"/>
    <lineage>
        <taxon>Eukaryota</taxon>
        <taxon>Metazoa</taxon>
        <taxon>Ecdysozoa</taxon>
        <taxon>Arthropoda</taxon>
        <taxon>Chelicerata</taxon>
        <taxon>Arachnida</taxon>
        <taxon>Acari</taxon>
        <taxon>Parasitiformes</taxon>
        <taxon>Ixodida</taxon>
        <taxon>Ixodoidea</taxon>
        <taxon>Ixodidae</taxon>
        <taxon>Rhipicephalinae</taxon>
        <taxon>Dermacentor</taxon>
    </lineage>
</organism>
<proteinExistence type="predicted"/>
<gene>
    <name evidence="1" type="ORF">HPB49_007771</name>
</gene>
<reference evidence="1" key="1">
    <citation type="submission" date="2020-05" db="EMBL/GenBank/DDBJ databases">
        <title>Large-scale comparative analyses of tick genomes elucidate their genetic diversity and vector capacities.</title>
        <authorList>
            <person name="Jia N."/>
            <person name="Wang J."/>
            <person name="Shi W."/>
            <person name="Du L."/>
            <person name="Sun Y."/>
            <person name="Zhan W."/>
            <person name="Jiang J."/>
            <person name="Wang Q."/>
            <person name="Zhang B."/>
            <person name="Ji P."/>
            <person name="Sakyi L.B."/>
            <person name="Cui X."/>
            <person name="Yuan T."/>
            <person name="Jiang B."/>
            <person name="Yang W."/>
            <person name="Lam T.T.-Y."/>
            <person name="Chang Q."/>
            <person name="Ding S."/>
            <person name="Wang X."/>
            <person name="Zhu J."/>
            <person name="Ruan X."/>
            <person name="Zhao L."/>
            <person name="Wei J."/>
            <person name="Que T."/>
            <person name="Du C."/>
            <person name="Cheng J."/>
            <person name="Dai P."/>
            <person name="Han X."/>
            <person name="Huang E."/>
            <person name="Gao Y."/>
            <person name="Liu J."/>
            <person name="Shao H."/>
            <person name="Ye R."/>
            <person name="Li L."/>
            <person name="Wei W."/>
            <person name="Wang X."/>
            <person name="Wang C."/>
            <person name="Yang T."/>
            <person name="Huo Q."/>
            <person name="Li W."/>
            <person name="Guo W."/>
            <person name="Chen H."/>
            <person name="Zhou L."/>
            <person name="Ni X."/>
            <person name="Tian J."/>
            <person name="Zhou Y."/>
            <person name="Sheng Y."/>
            <person name="Liu T."/>
            <person name="Pan Y."/>
            <person name="Xia L."/>
            <person name="Li J."/>
            <person name="Zhao F."/>
            <person name="Cao W."/>
        </authorList>
    </citation>
    <scope>NUCLEOTIDE SEQUENCE</scope>
    <source>
        <strain evidence="1">Dsil-2018</strain>
    </source>
</reference>
<protein>
    <submittedName>
        <fullName evidence="1">Uncharacterized protein</fullName>
    </submittedName>
</protein>
<evidence type="ECO:0000313" key="2">
    <source>
        <dbReference type="Proteomes" id="UP000821865"/>
    </source>
</evidence>
<comment type="caution">
    <text evidence="1">The sequence shown here is derived from an EMBL/GenBank/DDBJ whole genome shotgun (WGS) entry which is preliminary data.</text>
</comment>
<keyword evidence="2" id="KW-1185">Reference proteome</keyword>
<evidence type="ECO:0000313" key="1">
    <source>
        <dbReference type="EMBL" id="KAH7979010.1"/>
    </source>
</evidence>
<dbReference type="Proteomes" id="UP000821865">
    <property type="component" value="Chromosome 1"/>
</dbReference>
<name>A0ACB8DXL1_DERSI</name>
<accession>A0ACB8DXL1</accession>
<dbReference type="EMBL" id="CM023470">
    <property type="protein sequence ID" value="KAH7979010.1"/>
    <property type="molecule type" value="Genomic_DNA"/>
</dbReference>